<gene>
    <name evidence="1" type="ORF">P9989_03210</name>
</gene>
<keyword evidence="2" id="KW-1185">Reference proteome</keyword>
<dbReference type="Proteomes" id="UP001221597">
    <property type="component" value="Chromosome"/>
</dbReference>
<evidence type="ECO:0000313" key="1">
    <source>
        <dbReference type="EMBL" id="WFT75422.1"/>
    </source>
</evidence>
<dbReference type="EMBL" id="CP121671">
    <property type="protein sequence ID" value="WFT75422.1"/>
    <property type="molecule type" value="Genomic_DNA"/>
</dbReference>
<protein>
    <submittedName>
        <fullName evidence="1">Uncharacterized protein</fullName>
    </submittedName>
</protein>
<dbReference type="InterPro" id="IPR058870">
    <property type="entry name" value="YuzC"/>
</dbReference>
<reference evidence="1 2" key="1">
    <citation type="submission" date="2023-04" db="EMBL/GenBank/DDBJ databases">
        <title>Genome sequence of Halobacillus naozhouensis KACC 21980.</title>
        <authorList>
            <person name="Kim S."/>
            <person name="Heo J."/>
            <person name="Kwon S.-W."/>
        </authorList>
    </citation>
    <scope>NUCLEOTIDE SEQUENCE [LARGE SCALE GENOMIC DNA]</scope>
    <source>
        <strain evidence="1 2">KCTC 13234</strain>
    </source>
</reference>
<dbReference type="RefSeq" id="WP_283077387.1">
    <property type="nucleotide sequence ID" value="NZ_CP121671.1"/>
</dbReference>
<proteinExistence type="predicted"/>
<dbReference type="Pfam" id="PF26344">
    <property type="entry name" value="YuzC"/>
    <property type="match status" value="1"/>
</dbReference>
<sequence length="113" mass="13250">MSEYYLHPYYRNPYPQVNTDYFKQSLQAYHTLFDQAKTIVNHLLSHPEKMRNLMSSAQENEQDEVDRIIKSTGVPSDVKTTYTPNSVTFTLYADADNFENCCTLTMNLVWGFY</sequence>
<evidence type="ECO:0000313" key="2">
    <source>
        <dbReference type="Proteomes" id="UP001221597"/>
    </source>
</evidence>
<accession>A0ABY8IYV8</accession>
<organism evidence="1 2">
    <name type="scientific">Halobacillus naozhouensis</name>
    <dbReference type="NCBI Taxonomy" id="554880"/>
    <lineage>
        <taxon>Bacteria</taxon>
        <taxon>Bacillati</taxon>
        <taxon>Bacillota</taxon>
        <taxon>Bacilli</taxon>
        <taxon>Bacillales</taxon>
        <taxon>Bacillaceae</taxon>
        <taxon>Halobacillus</taxon>
    </lineage>
</organism>
<name>A0ABY8IYV8_9BACI</name>